<evidence type="ECO:0000313" key="2">
    <source>
        <dbReference type="EMBL" id="SPJ24812.1"/>
    </source>
</evidence>
<reference evidence="2 3" key="1">
    <citation type="submission" date="2018-03" db="EMBL/GenBank/DDBJ databases">
        <authorList>
            <person name="Keele B.F."/>
        </authorList>
    </citation>
    <scope>NUCLEOTIDE SEQUENCE [LARGE SCALE GENOMIC DNA]</scope>
    <source>
        <strain evidence="2 3">CECT 8504</strain>
    </source>
</reference>
<organism evidence="2 3">
    <name type="scientific">Palleronia abyssalis</name>
    <dbReference type="NCBI Taxonomy" id="1501240"/>
    <lineage>
        <taxon>Bacteria</taxon>
        <taxon>Pseudomonadati</taxon>
        <taxon>Pseudomonadota</taxon>
        <taxon>Alphaproteobacteria</taxon>
        <taxon>Rhodobacterales</taxon>
        <taxon>Roseobacteraceae</taxon>
        <taxon>Palleronia</taxon>
    </lineage>
</organism>
<accession>A0A2R8BXG6</accession>
<keyword evidence="3" id="KW-1185">Reference proteome</keyword>
<evidence type="ECO:0000256" key="1">
    <source>
        <dbReference type="SAM" id="MobiDB-lite"/>
    </source>
</evidence>
<proteinExistence type="predicted"/>
<feature type="compositionally biased region" description="Polar residues" evidence="1">
    <location>
        <begin position="84"/>
        <end position="96"/>
    </location>
</feature>
<dbReference type="EMBL" id="ONZF01000005">
    <property type="protein sequence ID" value="SPJ24812.1"/>
    <property type="molecule type" value="Genomic_DNA"/>
</dbReference>
<protein>
    <submittedName>
        <fullName evidence="2">Uncharacterized protein</fullName>
    </submittedName>
</protein>
<dbReference type="Proteomes" id="UP000244912">
    <property type="component" value="Unassembled WGS sequence"/>
</dbReference>
<dbReference type="AlphaFoldDB" id="A0A2R8BXG6"/>
<evidence type="ECO:0000313" key="3">
    <source>
        <dbReference type="Proteomes" id="UP000244912"/>
    </source>
</evidence>
<gene>
    <name evidence="2" type="ORF">PAA8504_02651</name>
</gene>
<feature type="region of interest" description="Disordered" evidence="1">
    <location>
        <begin position="42"/>
        <end position="96"/>
    </location>
</feature>
<sequence>MLDDSKISSTGSPPLAPRFPEAFDGLDLNFCRNPACGSYGVHPDPLKGPSGEPKAPPGVLRGEAKTRSTKSFSSARPAIRPRGSRTTARSPKNTDASSICKITTRPCLPARRPDASPMESRLRQIRSSTGGSARRPMAIHVSSAECARRPSRPASRHLRGDKNRVIFQLLCNEVSLAKICKITDTSYCDLYGKIDFFHQQVQGFTAQCEDFARVDFRPSARGSRMTARRSR</sequence>
<name>A0A2R8BXG6_9RHOB</name>